<evidence type="ECO:0000256" key="2">
    <source>
        <dbReference type="ARBA" id="ARBA00023125"/>
    </source>
</evidence>
<protein>
    <submittedName>
        <fullName evidence="6">HTH-type transcriptional regulator YbbH</fullName>
    </submittedName>
</protein>
<evidence type="ECO:0000259" key="4">
    <source>
        <dbReference type="PROSITE" id="PS51071"/>
    </source>
</evidence>
<dbReference type="GO" id="GO:1901135">
    <property type="term" value="P:carbohydrate derivative metabolic process"/>
    <property type="evidence" value="ECO:0007669"/>
    <property type="project" value="InterPro"/>
</dbReference>
<evidence type="ECO:0000313" key="6">
    <source>
        <dbReference type="EMBL" id="OQB73460.1"/>
    </source>
</evidence>
<gene>
    <name evidence="6" type="primary">ybbH</name>
    <name evidence="6" type="ORF">BWX89_00977</name>
</gene>
<dbReference type="Proteomes" id="UP000485562">
    <property type="component" value="Unassembled WGS sequence"/>
</dbReference>
<dbReference type="SUPFAM" id="SSF46689">
    <property type="entry name" value="Homeodomain-like"/>
    <property type="match status" value="1"/>
</dbReference>
<dbReference type="InterPro" id="IPR000281">
    <property type="entry name" value="HTH_RpiR"/>
</dbReference>
<dbReference type="InterPro" id="IPR035472">
    <property type="entry name" value="RpiR-like_SIS"/>
</dbReference>
<evidence type="ECO:0000256" key="3">
    <source>
        <dbReference type="ARBA" id="ARBA00023163"/>
    </source>
</evidence>
<feature type="domain" description="SIS" evidence="5">
    <location>
        <begin position="125"/>
        <end position="265"/>
    </location>
</feature>
<keyword evidence="3" id="KW-0804">Transcription</keyword>
<evidence type="ECO:0000256" key="1">
    <source>
        <dbReference type="ARBA" id="ARBA00023015"/>
    </source>
</evidence>
<dbReference type="InterPro" id="IPR001347">
    <property type="entry name" value="SIS_dom"/>
</dbReference>
<dbReference type="PROSITE" id="PS51464">
    <property type="entry name" value="SIS"/>
    <property type="match status" value="1"/>
</dbReference>
<dbReference type="GO" id="GO:0003700">
    <property type="term" value="F:DNA-binding transcription factor activity"/>
    <property type="evidence" value="ECO:0007669"/>
    <property type="project" value="InterPro"/>
</dbReference>
<keyword evidence="2" id="KW-0238">DNA-binding</keyword>
<evidence type="ECO:0000259" key="5">
    <source>
        <dbReference type="PROSITE" id="PS51464"/>
    </source>
</evidence>
<name>A0A1V6C9C9_UNCT6</name>
<dbReference type="Gene3D" id="1.10.10.10">
    <property type="entry name" value="Winged helix-like DNA-binding domain superfamily/Winged helix DNA-binding domain"/>
    <property type="match status" value="1"/>
</dbReference>
<dbReference type="PANTHER" id="PTHR30514:SF1">
    <property type="entry name" value="HTH-TYPE TRANSCRIPTIONAL REGULATOR HEXR-RELATED"/>
    <property type="match status" value="1"/>
</dbReference>
<dbReference type="InterPro" id="IPR009057">
    <property type="entry name" value="Homeodomain-like_sf"/>
</dbReference>
<accession>A0A1V6C9C9</accession>
<dbReference type="InterPro" id="IPR047640">
    <property type="entry name" value="RpiR-like"/>
</dbReference>
<dbReference type="SUPFAM" id="SSF53697">
    <property type="entry name" value="SIS domain"/>
    <property type="match status" value="1"/>
</dbReference>
<dbReference type="InterPro" id="IPR036388">
    <property type="entry name" value="WH-like_DNA-bd_sf"/>
</dbReference>
<organism evidence="6">
    <name type="scientific">candidate division TA06 bacterium ADurb.Bin131</name>
    <dbReference type="NCBI Taxonomy" id="1852827"/>
    <lineage>
        <taxon>Bacteria</taxon>
        <taxon>Bacteria division TA06</taxon>
    </lineage>
</organism>
<dbReference type="GO" id="GO:0097367">
    <property type="term" value="F:carbohydrate derivative binding"/>
    <property type="evidence" value="ECO:0007669"/>
    <property type="project" value="InterPro"/>
</dbReference>
<dbReference type="PROSITE" id="PS51071">
    <property type="entry name" value="HTH_RPIR"/>
    <property type="match status" value="1"/>
</dbReference>
<dbReference type="PROSITE" id="PS00356">
    <property type="entry name" value="HTH_LACI_1"/>
    <property type="match status" value="1"/>
</dbReference>
<proteinExistence type="predicted"/>
<dbReference type="AlphaFoldDB" id="A0A1V6C9C9"/>
<keyword evidence="1" id="KW-0805">Transcription regulation</keyword>
<dbReference type="Pfam" id="PF01380">
    <property type="entry name" value="SIS"/>
    <property type="match status" value="1"/>
</dbReference>
<dbReference type="CDD" id="cd05013">
    <property type="entry name" value="SIS_RpiR"/>
    <property type="match status" value="1"/>
</dbReference>
<comment type="caution">
    <text evidence="6">The sequence shown here is derived from an EMBL/GenBank/DDBJ whole genome shotgun (WGS) entry which is preliminary data.</text>
</comment>
<dbReference type="Pfam" id="PF01418">
    <property type="entry name" value="HTH_6"/>
    <property type="match status" value="1"/>
</dbReference>
<dbReference type="EMBL" id="MWDQ01000080">
    <property type="protein sequence ID" value="OQB73460.1"/>
    <property type="molecule type" value="Genomic_DNA"/>
</dbReference>
<feature type="domain" description="HTH rpiR-type" evidence="4">
    <location>
        <begin position="5"/>
        <end position="81"/>
    </location>
</feature>
<dbReference type="Gene3D" id="3.40.50.10490">
    <property type="entry name" value="Glucose-6-phosphate isomerase like protein, domain 1"/>
    <property type="match status" value="1"/>
</dbReference>
<dbReference type="InterPro" id="IPR046348">
    <property type="entry name" value="SIS_dom_sf"/>
</dbReference>
<reference evidence="6" key="1">
    <citation type="submission" date="2017-02" db="EMBL/GenBank/DDBJ databases">
        <title>Delving into the versatile metabolic prowess of the omnipresent phylum Bacteroidetes.</title>
        <authorList>
            <person name="Nobu M.K."/>
            <person name="Mei R."/>
            <person name="Narihiro T."/>
            <person name="Kuroda K."/>
            <person name="Liu W.-T."/>
        </authorList>
    </citation>
    <scope>NUCLEOTIDE SEQUENCE</scope>
    <source>
        <strain evidence="6">ADurb.Bin131</strain>
    </source>
</reference>
<sequence length="283" mass="31314">MKASTGALKKIQVLMGSLSDSEKKLAEYLRLEREKIPFLSIYDVAKNAGVSTATVSRFVRKVGYKNFTELKIGIARDTDDSLQEIFSAINPDDSDEKIIQKVFHGNIKSIEDTYNIISIENLIKFAKAIAHSKRVLCIGIGGSGNVARDAALRLSHLNIQAEAYTDYYQILVQSLRTDKDTVVLGISHSGRSSITVEGLKLAKSKNAITGGISNYPDSPLSKVADFFFCTSFPETGVKVAALSSRIAQLCLIDAMYLLVARYRKNLWDVKKLNNLTDKLLRNK</sequence>
<dbReference type="GO" id="GO:0003677">
    <property type="term" value="F:DNA binding"/>
    <property type="evidence" value="ECO:0007669"/>
    <property type="project" value="UniProtKB-KW"/>
</dbReference>
<dbReference type="PANTHER" id="PTHR30514">
    <property type="entry name" value="GLUCOKINASE"/>
    <property type="match status" value="1"/>
</dbReference>